<accession>A0ABT2EK26</accession>
<keyword evidence="8" id="KW-1185">Reference proteome</keyword>
<dbReference type="PANTHER" id="PTHR30238:SF4">
    <property type="entry name" value="SLL1022 PROTEIN"/>
    <property type="match status" value="1"/>
</dbReference>
<feature type="transmembrane region" description="Helical" evidence="6">
    <location>
        <begin position="146"/>
        <end position="168"/>
    </location>
</feature>
<feature type="transmembrane region" description="Helical" evidence="6">
    <location>
        <begin position="6"/>
        <end position="30"/>
    </location>
</feature>
<feature type="transmembrane region" description="Helical" evidence="6">
    <location>
        <begin position="69"/>
        <end position="93"/>
    </location>
</feature>
<evidence type="ECO:0000256" key="5">
    <source>
        <dbReference type="ARBA" id="ARBA00023136"/>
    </source>
</evidence>
<evidence type="ECO:0000256" key="1">
    <source>
        <dbReference type="ARBA" id="ARBA00004141"/>
    </source>
</evidence>
<feature type="transmembrane region" description="Helical" evidence="6">
    <location>
        <begin position="205"/>
        <end position="224"/>
    </location>
</feature>
<dbReference type="Proteomes" id="UP001204798">
    <property type="component" value="Unassembled WGS sequence"/>
</dbReference>
<evidence type="ECO:0000256" key="3">
    <source>
        <dbReference type="ARBA" id="ARBA00022692"/>
    </source>
</evidence>
<organism evidence="7 8">
    <name type="scientific">Candidatus Fervidibacter sacchari</name>
    <dbReference type="NCBI Taxonomy" id="1448929"/>
    <lineage>
        <taxon>Bacteria</taxon>
        <taxon>Candidatus Fervidibacterota</taxon>
        <taxon>Candidatus Fervidibacter</taxon>
    </lineage>
</organism>
<reference evidence="7 8" key="1">
    <citation type="submission" date="2022-08" db="EMBL/GenBank/DDBJ databases">
        <title>Bacterial and archaeal communities from various locations to study Microbial Dark Matter (Phase II).</title>
        <authorList>
            <person name="Stepanauskas R."/>
        </authorList>
    </citation>
    <scope>NUCLEOTIDE SEQUENCE [LARGE SCALE GENOMIC DNA]</scope>
    <source>
        <strain evidence="7 8">PD1</strain>
    </source>
</reference>
<comment type="similarity">
    <text evidence="2">Belongs to the TerC family.</text>
</comment>
<feature type="transmembrane region" description="Helical" evidence="6">
    <location>
        <begin position="180"/>
        <end position="199"/>
    </location>
</feature>
<dbReference type="Pfam" id="PF03741">
    <property type="entry name" value="TerC"/>
    <property type="match status" value="1"/>
</dbReference>
<sequence>MDALVALVALTAMEIVLGIDNVVFIAIVAGKLPAENQLRARVVGLTIALLLRLALLFTLKWLMGLTKPFATIAGVPLSAKSIILLLGGLFLIGKSTHEIRSKLEGAVKEREIKAVPSFALVIAQIVMIDLVFAIDSVVTAIGMARQLWVMVVAMVIAMVVMLVSSGVVSDFISRHPSLKILALSFLILIGVMLVVEGLGKHFDRGYIYFAMGFSLAVEFLEMRLQKKPKPVTLREPKPPSSTESV</sequence>
<proteinExistence type="inferred from homology"/>
<evidence type="ECO:0000313" key="8">
    <source>
        <dbReference type="Proteomes" id="UP001204798"/>
    </source>
</evidence>
<feature type="transmembrane region" description="Helical" evidence="6">
    <location>
        <begin position="114"/>
        <end position="134"/>
    </location>
</feature>
<gene>
    <name evidence="7" type="ORF">M2350_000704</name>
</gene>
<protein>
    <submittedName>
        <fullName evidence="7">Tellurium resistance membrane protein TerC</fullName>
    </submittedName>
</protein>
<comment type="caution">
    <text evidence="7">The sequence shown here is derived from an EMBL/GenBank/DDBJ whole genome shotgun (WGS) entry which is preliminary data.</text>
</comment>
<feature type="transmembrane region" description="Helical" evidence="6">
    <location>
        <begin position="42"/>
        <end position="63"/>
    </location>
</feature>
<keyword evidence="5 6" id="KW-0472">Membrane</keyword>
<dbReference type="InterPro" id="IPR005496">
    <property type="entry name" value="Integral_membrane_TerC"/>
</dbReference>
<name>A0ABT2EK26_9BACT</name>
<comment type="subcellular location">
    <subcellularLocation>
        <location evidence="1">Membrane</location>
        <topology evidence="1">Multi-pass membrane protein</topology>
    </subcellularLocation>
</comment>
<evidence type="ECO:0000256" key="4">
    <source>
        <dbReference type="ARBA" id="ARBA00022989"/>
    </source>
</evidence>
<dbReference type="PANTHER" id="PTHR30238">
    <property type="entry name" value="MEMBRANE BOUND PREDICTED REDOX MODULATOR"/>
    <property type="match status" value="1"/>
</dbReference>
<evidence type="ECO:0000256" key="2">
    <source>
        <dbReference type="ARBA" id="ARBA00007511"/>
    </source>
</evidence>
<dbReference type="RefSeq" id="WP_259093965.1">
    <property type="nucleotide sequence ID" value="NZ_CP130454.1"/>
</dbReference>
<evidence type="ECO:0000256" key="6">
    <source>
        <dbReference type="SAM" id="Phobius"/>
    </source>
</evidence>
<evidence type="ECO:0000313" key="7">
    <source>
        <dbReference type="EMBL" id="MCS3918307.1"/>
    </source>
</evidence>
<keyword evidence="3 6" id="KW-0812">Transmembrane</keyword>
<dbReference type="EMBL" id="JANUCP010000001">
    <property type="protein sequence ID" value="MCS3918307.1"/>
    <property type="molecule type" value="Genomic_DNA"/>
</dbReference>
<keyword evidence="4 6" id="KW-1133">Transmembrane helix</keyword>